<dbReference type="OrthoDB" id="10265988at2759"/>
<evidence type="ECO:0000256" key="7">
    <source>
        <dbReference type="ARBA" id="ARBA00023242"/>
    </source>
</evidence>
<comment type="similarity">
    <text evidence="3">Belongs to the WD repeat PLAP family.</text>
</comment>
<dbReference type="InterPro" id="IPR015155">
    <property type="entry name" value="PFU"/>
</dbReference>
<evidence type="ECO:0000259" key="10">
    <source>
        <dbReference type="PROSITE" id="PS51394"/>
    </source>
</evidence>
<dbReference type="PANTHER" id="PTHR19849">
    <property type="entry name" value="PHOSPHOLIPASE A-2-ACTIVATING PROTEIN"/>
    <property type="match status" value="1"/>
</dbReference>
<evidence type="ECO:0000256" key="6">
    <source>
        <dbReference type="ARBA" id="ARBA00022737"/>
    </source>
</evidence>
<feature type="repeat" description="WD" evidence="8">
    <location>
        <begin position="84"/>
        <end position="130"/>
    </location>
</feature>
<dbReference type="SMART" id="SM00320">
    <property type="entry name" value="WD40"/>
    <property type="match status" value="7"/>
</dbReference>
<evidence type="ECO:0000256" key="4">
    <source>
        <dbReference type="ARBA" id="ARBA00022490"/>
    </source>
</evidence>
<evidence type="ECO:0000313" key="12">
    <source>
        <dbReference type="EMBL" id="RMX53932.1"/>
    </source>
</evidence>
<dbReference type="GO" id="GO:0005737">
    <property type="term" value="C:cytoplasm"/>
    <property type="evidence" value="ECO:0007669"/>
    <property type="project" value="UniProtKB-SubCell"/>
</dbReference>
<dbReference type="CDD" id="cd00200">
    <property type="entry name" value="WD40"/>
    <property type="match status" value="1"/>
</dbReference>
<evidence type="ECO:0000256" key="8">
    <source>
        <dbReference type="PROSITE-ProRule" id="PRU00221"/>
    </source>
</evidence>
<keyword evidence="5 8" id="KW-0853">WD repeat</keyword>
<comment type="subcellular location">
    <subcellularLocation>
        <location evidence="2">Cytoplasm</location>
    </subcellularLocation>
    <subcellularLocation>
        <location evidence="1">Nucleus</location>
    </subcellularLocation>
</comment>
<feature type="repeat" description="WD" evidence="8">
    <location>
        <begin position="250"/>
        <end position="283"/>
    </location>
</feature>
<dbReference type="Pfam" id="PF00400">
    <property type="entry name" value="WD40"/>
    <property type="match status" value="7"/>
</dbReference>
<feature type="repeat" description="WD" evidence="8">
    <location>
        <begin position="170"/>
        <end position="211"/>
    </location>
</feature>
<evidence type="ECO:0000259" key="11">
    <source>
        <dbReference type="PROSITE" id="PS51396"/>
    </source>
</evidence>
<dbReference type="FunFam" id="2.130.10.10:FF:000175">
    <property type="entry name" value="Phospholipase A-2-activating protein"/>
    <property type="match status" value="1"/>
</dbReference>
<dbReference type="STRING" id="46731.A0A3M6UJZ6"/>
<dbReference type="InterPro" id="IPR015943">
    <property type="entry name" value="WD40/YVTN_repeat-like_dom_sf"/>
</dbReference>
<dbReference type="Gene3D" id="2.130.10.10">
    <property type="entry name" value="YVTN repeat-like/Quinoprotein amine dehydrogenase"/>
    <property type="match status" value="1"/>
</dbReference>
<evidence type="ECO:0000256" key="9">
    <source>
        <dbReference type="SAM" id="MobiDB-lite"/>
    </source>
</evidence>
<dbReference type="GO" id="GO:0010992">
    <property type="term" value="P:ubiquitin recycling"/>
    <property type="evidence" value="ECO:0007669"/>
    <property type="project" value="TreeGrafter"/>
</dbReference>
<protein>
    <recommendedName>
        <fullName evidence="14">Phospholipase A-2-activating protein</fullName>
    </recommendedName>
</protein>
<gene>
    <name evidence="12" type="ORF">pdam_00010708</name>
</gene>
<dbReference type="Gene3D" id="3.10.20.870">
    <property type="entry name" value="PFU (PLAA family ubiquitin binding), C-terminal domain"/>
    <property type="match status" value="1"/>
</dbReference>
<evidence type="ECO:0008006" key="14">
    <source>
        <dbReference type="Google" id="ProtNLM"/>
    </source>
</evidence>
<dbReference type="Pfam" id="PF09070">
    <property type="entry name" value="PFU"/>
    <property type="match status" value="1"/>
</dbReference>
<comment type="caution">
    <text evidence="12">The sequence shown here is derived from an EMBL/GenBank/DDBJ whole genome shotgun (WGS) entry which is preliminary data.</text>
</comment>
<dbReference type="Gene3D" id="1.25.10.10">
    <property type="entry name" value="Leucine-rich Repeat Variant"/>
    <property type="match status" value="1"/>
</dbReference>
<evidence type="ECO:0000256" key="2">
    <source>
        <dbReference type="ARBA" id="ARBA00004496"/>
    </source>
</evidence>
<feature type="domain" description="PUL" evidence="11">
    <location>
        <begin position="579"/>
        <end position="842"/>
    </location>
</feature>
<keyword evidence="4" id="KW-0963">Cytoplasm</keyword>
<keyword evidence="7" id="KW-0539">Nucleus</keyword>
<proteinExistence type="inferred from homology"/>
<evidence type="ECO:0000256" key="5">
    <source>
        <dbReference type="ARBA" id="ARBA00022574"/>
    </source>
</evidence>
<evidence type="ECO:0000256" key="3">
    <source>
        <dbReference type="ARBA" id="ARBA00008495"/>
    </source>
</evidence>
<dbReference type="GO" id="GO:0005634">
    <property type="term" value="C:nucleus"/>
    <property type="evidence" value="ECO:0007669"/>
    <property type="project" value="UniProtKB-SubCell"/>
</dbReference>
<dbReference type="InterPro" id="IPR036322">
    <property type="entry name" value="WD40_repeat_dom_sf"/>
</dbReference>
<feature type="non-terminal residue" evidence="12">
    <location>
        <position position="1"/>
    </location>
</feature>
<name>A0A3M6UJZ6_POCDA</name>
<dbReference type="SUPFAM" id="SSF48371">
    <property type="entry name" value="ARM repeat"/>
    <property type="match status" value="1"/>
</dbReference>
<evidence type="ECO:0000313" key="13">
    <source>
        <dbReference type="Proteomes" id="UP000275408"/>
    </source>
</evidence>
<dbReference type="PROSITE" id="PS50082">
    <property type="entry name" value="WD_REPEATS_2"/>
    <property type="match status" value="4"/>
</dbReference>
<dbReference type="PROSITE" id="PS50294">
    <property type="entry name" value="WD_REPEATS_REGION"/>
    <property type="match status" value="1"/>
</dbReference>
<dbReference type="InterPro" id="IPR016024">
    <property type="entry name" value="ARM-type_fold"/>
</dbReference>
<sequence>GVFHDRNLCHVFGTKSFSNLIREERNFDMSYKLSSVLRGHELDVRAVCPAVFPEGGIVSASRDRTARLWIPSEGKVGFEEGHVLSGHSNFISAVCTIPPTDKYPHGLVVTGGHDSVILVWTLDSLEPLHKLEGHSGAVCSLIAGKFGTLLSGSWDNTARVWIGSKCMMKLQGHEAAVWAVQLMPDHGLMLTGSADKTIKMWKAGTCQLTFTGHSDCVRGLAVLSALEFVSCSNDCTIRRWMSTGECLQVYTGHTSFIYSISALTSEDGSFVSVGEDRSLRIWKGGECAQTITLPAQSVWSVTCLNNGDIVTGSSDGIVRVFTAADDRVASEEELQLFDAEVASHAIPAEAASGMLGDVKLEDLPGPEALLRPGDKSAQTKLIRRGNVIECHQWNGMETRWEKVGEVVGSAGTEGTARQTNKTMYNGKEYDFVFDVEIQEGSPRRKLPYNLTDDPWMAAHQFLERNDLSQMFLDQVVDFILKNTKGVTIGQQSSSASDPFTGAGRYVPSATPSQAVTDFNLGGGGVDPFTGSGSYRPSYTSPQTNTDGLDPFTGSSSYRSGQAGSQVIPANESSTGTSNPYFPKTSYVSFDNANVNAIAGKLKEFNESLEEDQKLSEDELKNLIELLNDVGAAADKCKSPKVSHMSLLVRALKWPQNQLFPALDILRLAVRFPSIANMCCSGSEGDNLTAHLLACTRDDNPPSNVLLSFRIISNLFLSFDGSALVLKHREKIVEHTISWCKCSNKNIRVSVCTILLNYSVLLRKHHDFEAKTQCLSTLADILESETDNEARFRSLVAVGTLIWGDSEALSLAQSLGIEDSLKILSSVSDPPKVGDCASKVLAALTTK</sequence>
<dbReference type="FunFam" id="1.25.10.10:FF:000250">
    <property type="entry name" value="Phospholipase A-2-activating protein isoform A"/>
    <property type="match status" value="1"/>
</dbReference>
<dbReference type="SUPFAM" id="SSF50978">
    <property type="entry name" value="WD40 repeat-like"/>
    <property type="match status" value="1"/>
</dbReference>
<feature type="compositionally biased region" description="Polar residues" evidence="9">
    <location>
        <begin position="530"/>
        <end position="564"/>
    </location>
</feature>
<accession>A0A3M6UJZ6</accession>
<evidence type="ECO:0000256" key="1">
    <source>
        <dbReference type="ARBA" id="ARBA00004123"/>
    </source>
</evidence>
<feature type="region of interest" description="Disordered" evidence="9">
    <location>
        <begin position="529"/>
        <end position="577"/>
    </location>
</feature>
<dbReference type="PROSITE" id="PS51394">
    <property type="entry name" value="PFU"/>
    <property type="match status" value="1"/>
</dbReference>
<dbReference type="EMBL" id="RCHS01001361">
    <property type="protein sequence ID" value="RMX53932.1"/>
    <property type="molecule type" value="Genomic_DNA"/>
</dbReference>
<dbReference type="InterPro" id="IPR001680">
    <property type="entry name" value="WD40_rpt"/>
</dbReference>
<reference evidence="12 13" key="1">
    <citation type="journal article" date="2018" name="Sci. Rep.">
        <title>Comparative analysis of the Pocillopora damicornis genome highlights role of immune system in coral evolution.</title>
        <authorList>
            <person name="Cunning R."/>
            <person name="Bay R.A."/>
            <person name="Gillette P."/>
            <person name="Baker A.C."/>
            <person name="Traylor-Knowles N."/>
        </authorList>
    </citation>
    <scope>NUCLEOTIDE SEQUENCE [LARGE SCALE GENOMIC DNA]</scope>
    <source>
        <strain evidence="12">RSMAS</strain>
        <tissue evidence="12">Whole animal</tissue>
    </source>
</reference>
<keyword evidence="6" id="KW-0677">Repeat</keyword>
<dbReference type="Pfam" id="PF08324">
    <property type="entry name" value="PUL"/>
    <property type="match status" value="1"/>
</dbReference>
<dbReference type="AlphaFoldDB" id="A0A3M6UJZ6"/>
<dbReference type="PANTHER" id="PTHR19849:SF0">
    <property type="entry name" value="PHOSPHOLIPASE A-2-ACTIVATING PROTEIN"/>
    <property type="match status" value="1"/>
</dbReference>
<organism evidence="12 13">
    <name type="scientific">Pocillopora damicornis</name>
    <name type="common">Cauliflower coral</name>
    <name type="synonym">Millepora damicornis</name>
    <dbReference type="NCBI Taxonomy" id="46731"/>
    <lineage>
        <taxon>Eukaryota</taxon>
        <taxon>Metazoa</taxon>
        <taxon>Cnidaria</taxon>
        <taxon>Anthozoa</taxon>
        <taxon>Hexacorallia</taxon>
        <taxon>Scleractinia</taxon>
        <taxon>Astrocoeniina</taxon>
        <taxon>Pocilloporidae</taxon>
        <taxon>Pocillopora</taxon>
    </lineage>
</organism>
<dbReference type="InterPro" id="IPR013535">
    <property type="entry name" value="PUL_dom"/>
</dbReference>
<dbReference type="GO" id="GO:0043161">
    <property type="term" value="P:proteasome-mediated ubiquitin-dependent protein catabolic process"/>
    <property type="evidence" value="ECO:0007669"/>
    <property type="project" value="TreeGrafter"/>
</dbReference>
<dbReference type="InterPro" id="IPR038122">
    <property type="entry name" value="PFU_sf"/>
</dbReference>
<dbReference type="Proteomes" id="UP000275408">
    <property type="component" value="Unassembled WGS sequence"/>
</dbReference>
<keyword evidence="13" id="KW-1185">Reference proteome</keyword>
<feature type="domain" description="PFU" evidence="10">
    <location>
        <begin position="392"/>
        <end position="493"/>
    </location>
</feature>
<dbReference type="PROSITE" id="PS51396">
    <property type="entry name" value="PUL"/>
    <property type="match status" value="1"/>
</dbReference>
<dbReference type="InterPro" id="IPR011989">
    <property type="entry name" value="ARM-like"/>
</dbReference>
<dbReference type="GO" id="GO:0043130">
    <property type="term" value="F:ubiquitin binding"/>
    <property type="evidence" value="ECO:0007669"/>
    <property type="project" value="TreeGrafter"/>
</dbReference>
<feature type="repeat" description="WD" evidence="8">
    <location>
        <begin position="131"/>
        <end position="161"/>
    </location>
</feature>